<comment type="caution">
    <text evidence="3">The sequence shown here is derived from an EMBL/GenBank/DDBJ whole genome shotgun (WGS) entry which is preliminary data.</text>
</comment>
<organism evidence="3 4">
    <name type="scientific">Phytohabitans rumicis</name>
    <dbReference type="NCBI Taxonomy" id="1076125"/>
    <lineage>
        <taxon>Bacteria</taxon>
        <taxon>Bacillati</taxon>
        <taxon>Actinomycetota</taxon>
        <taxon>Actinomycetes</taxon>
        <taxon>Micromonosporales</taxon>
        <taxon>Micromonosporaceae</taxon>
    </lineage>
</organism>
<feature type="transmembrane region" description="Helical" evidence="1">
    <location>
        <begin position="29"/>
        <end position="51"/>
    </location>
</feature>
<evidence type="ECO:0000256" key="1">
    <source>
        <dbReference type="SAM" id="Phobius"/>
    </source>
</evidence>
<evidence type="ECO:0000313" key="4">
    <source>
        <dbReference type="Proteomes" id="UP000482960"/>
    </source>
</evidence>
<keyword evidence="1" id="KW-0812">Transmembrane</keyword>
<feature type="domain" description="DUF6458" evidence="2">
    <location>
        <begin position="1"/>
        <end position="80"/>
    </location>
</feature>
<dbReference type="Pfam" id="PF20059">
    <property type="entry name" value="DUF6458"/>
    <property type="match status" value="1"/>
</dbReference>
<keyword evidence="1" id="KW-1133">Transmembrane helix</keyword>
<sequence length="86" mass="9791">MGIGGSIFLIALGAIFTFAVDFDLGWLDINVVGWVLMIAGLAGLLLTLWFWQSRRRTIVTPERVVPVQTQRERVVEERREAGRLYE</sequence>
<keyword evidence="4" id="KW-1185">Reference proteome</keyword>
<evidence type="ECO:0000313" key="3">
    <source>
        <dbReference type="EMBL" id="GFJ90483.1"/>
    </source>
</evidence>
<gene>
    <name evidence="3" type="ORF">Prum_041250</name>
</gene>
<accession>A0A6V8KZG9</accession>
<protein>
    <recommendedName>
        <fullName evidence="2">DUF6458 domain-containing protein</fullName>
    </recommendedName>
</protein>
<dbReference type="RefSeq" id="WP_173077812.1">
    <property type="nucleotide sequence ID" value="NZ_BAABJB010000003.1"/>
</dbReference>
<keyword evidence="1" id="KW-0472">Membrane</keyword>
<dbReference type="AlphaFoldDB" id="A0A6V8KZG9"/>
<reference evidence="3 4" key="2">
    <citation type="submission" date="2020-03" db="EMBL/GenBank/DDBJ databases">
        <authorList>
            <person name="Ichikawa N."/>
            <person name="Kimura A."/>
            <person name="Kitahashi Y."/>
            <person name="Uohara A."/>
        </authorList>
    </citation>
    <scope>NUCLEOTIDE SEQUENCE [LARGE SCALE GENOMIC DNA]</scope>
    <source>
        <strain evidence="3 4">NBRC 108638</strain>
    </source>
</reference>
<dbReference type="Proteomes" id="UP000482960">
    <property type="component" value="Unassembled WGS sequence"/>
</dbReference>
<evidence type="ECO:0000259" key="2">
    <source>
        <dbReference type="Pfam" id="PF20059"/>
    </source>
</evidence>
<proteinExistence type="predicted"/>
<reference evidence="3 4" key="1">
    <citation type="submission" date="2020-03" db="EMBL/GenBank/DDBJ databases">
        <title>Whole genome shotgun sequence of Phytohabitans rumicis NBRC 108638.</title>
        <authorList>
            <person name="Komaki H."/>
            <person name="Tamura T."/>
        </authorList>
    </citation>
    <scope>NUCLEOTIDE SEQUENCE [LARGE SCALE GENOMIC DNA]</scope>
    <source>
        <strain evidence="3 4">NBRC 108638</strain>
    </source>
</reference>
<dbReference type="EMBL" id="BLPG01000001">
    <property type="protein sequence ID" value="GFJ90483.1"/>
    <property type="molecule type" value="Genomic_DNA"/>
</dbReference>
<dbReference type="InterPro" id="IPR045597">
    <property type="entry name" value="DUF6458"/>
</dbReference>
<name>A0A6V8KZG9_9ACTN</name>